<dbReference type="InterPro" id="IPR037673">
    <property type="entry name" value="MSC/AndL"/>
</dbReference>
<evidence type="ECO:0000256" key="6">
    <source>
        <dbReference type="ARBA" id="ARBA00023065"/>
    </source>
</evidence>
<dbReference type="InterPro" id="IPR036019">
    <property type="entry name" value="MscL_channel"/>
</dbReference>
<comment type="function">
    <text evidence="9">Channel that opens in response to stretch forces in the membrane lipid bilayer. May participate in the regulation of osmotic pressure changes within the cell.</text>
</comment>
<dbReference type="EMBL" id="ACIP02000002">
    <property type="protein sequence ID" value="EEP28175.1"/>
    <property type="molecule type" value="Genomic_DNA"/>
</dbReference>
<evidence type="ECO:0000256" key="7">
    <source>
        <dbReference type="ARBA" id="ARBA00023136"/>
    </source>
</evidence>
<dbReference type="PANTHER" id="PTHR30266">
    <property type="entry name" value="MECHANOSENSITIVE CHANNEL MSCL"/>
    <property type="match status" value="1"/>
</dbReference>
<evidence type="ECO:0000256" key="5">
    <source>
        <dbReference type="ARBA" id="ARBA00022989"/>
    </source>
</evidence>
<dbReference type="InterPro" id="IPR001185">
    <property type="entry name" value="MS_channel"/>
</dbReference>
<dbReference type="Gene3D" id="1.10.1200.120">
    <property type="entry name" value="Large-conductance mechanosensitive channel, MscL, domain 1"/>
    <property type="match status" value="1"/>
</dbReference>
<comment type="subcellular location">
    <subcellularLocation>
        <location evidence="9">Cell membrane</location>
        <topology evidence="9">Multi-pass membrane protein</topology>
    </subcellularLocation>
    <subcellularLocation>
        <location evidence="1">Membrane</location>
        <topology evidence="1">Multi-pass membrane protein</topology>
    </subcellularLocation>
</comment>
<comment type="caution">
    <text evidence="10">The sequence shown here is derived from an EMBL/GenBank/DDBJ whole genome shotgun (WGS) entry which is preliminary data.</text>
</comment>
<dbReference type="HAMAP" id="MF_00115">
    <property type="entry name" value="MscL"/>
    <property type="match status" value="1"/>
</dbReference>
<dbReference type="PRINTS" id="PR01264">
    <property type="entry name" value="MECHCHANNEL"/>
</dbReference>
<comment type="similarity">
    <text evidence="9">Belongs to the MscL family.</text>
</comment>
<comment type="subunit">
    <text evidence="9">Homopentamer.</text>
</comment>
<evidence type="ECO:0000256" key="3">
    <source>
        <dbReference type="ARBA" id="ARBA00022475"/>
    </source>
</evidence>
<evidence type="ECO:0000256" key="9">
    <source>
        <dbReference type="HAMAP-Rule" id="MF_00115"/>
    </source>
</evidence>
<evidence type="ECO:0000256" key="4">
    <source>
        <dbReference type="ARBA" id="ARBA00022692"/>
    </source>
</evidence>
<sequence>MKKFITEFKEFVAQGNVMDMAIGVIIGAAFKAIIDSLVKDILNPLIALFTGDDLSMLSIKIAGAQLTYGNFISAVINFFIIVLILFIMIKAVAKAKNITAKSEEEASEPTEKECPYCKRMIPIGATRCGYCTTKLKGFQGQE</sequence>
<gene>
    <name evidence="9 10" type="primary">mscL</name>
    <name evidence="10" type="ORF">GCWU000342_00983</name>
</gene>
<feature type="transmembrane region" description="Helical" evidence="9">
    <location>
        <begin position="71"/>
        <end position="93"/>
    </location>
</feature>
<evidence type="ECO:0000313" key="11">
    <source>
        <dbReference type="Proteomes" id="UP000003494"/>
    </source>
</evidence>
<dbReference type="Pfam" id="PF01741">
    <property type="entry name" value="MscL"/>
    <property type="match status" value="1"/>
</dbReference>
<evidence type="ECO:0000256" key="8">
    <source>
        <dbReference type="ARBA" id="ARBA00023303"/>
    </source>
</evidence>
<feature type="transmembrane region" description="Helical" evidence="9">
    <location>
        <begin position="12"/>
        <end position="34"/>
    </location>
</feature>
<keyword evidence="4 9" id="KW-0812">Transmembrane</keyword>
<dbReference type="NCBIfam" id="TIGR00220">
    <property type="entry name" value="mscL"/>
    <property type="match status" value="1"/>
</dbReference>
<organism evidence="10 11">
    <name type="scientific">Shuttleworthella satelles DSM 14600</name>
    <dbReference type="NCBI Taxonomy" id="626523"/>
    <lineage>
        <taxon>Bacteria</taxon>
        <taxon>Bacillati</taxon>
        <taxon>Bacillota</taxon>
        <taxon>Clostridia</taxon>
        <taxon>Lachnospirales</taxon>
        <taxon>Lachnospiraceae</taxon>
        <taxon>Shuttleworthella</taxon>
    </lineage>
</organism>
<proteinExistence type="inferred from homology"/>
<dbReference type="RefSeq" id="WP_006905994.1">
    <property type="nucleotide sequence ID" value="NZ_GG665866.1"/>
</dbReference>
<keyword evidence="7 9" id="KW-0472">Membrane</keyword>
<dbReference type="GO" id="GO:0005886">
    <property type="term" value="C:plasma membrane"/>
    <property type="evidence" value="ECO:0007669"/>
    <property type="project" value="UniProtKB-SubCell"/>
</dbReference>
<reference evidence="10" key="1">
    <citation type="submission" date="2009-04" db="EMBL/GenBank/DDBJ databases">
        <authorList>
            <person name="Weinstock G."/>
            <person name="Sodergren E."/>
            <person name="Clifton S."/>
            <person name="Fulton L."/>
            <person name="Fulton B."/>
            <person name="Courtney L."/>
            <person name="Fronick C."/>
            <person name="Harrison M."/>
            <person name="Strong C."/>
            <person name="Farmer C."/>
            <person name="Delahaunty K."/>
            <person name="Markovic C."/>
            <person name="Hall O."/>
            <person name="Minx P."/>
            <person name="Tomlinson C."/>
            <person name="Mitreva M."/>
            <person name="Nelson J."/>
            <person name="Hou S."/>
            <person name="Wollam A."/>
            <person name="Pepin K.H."/>
            <person name="Johnson M."/>
            <person name="Bhonagiri V."/>
            <person name="Nash W.E."/>
            <person name="Warren W."/>
            <person name="Chinwalla A."/>
            <person name="Mardis E.R."/>
            <person name="Wilson R.K."/>
        </authorList>
    </citation>
    <scope>NUCLEOTIDE SEQUENCE [LARGE SCALE GENOMIC DNA]</scope>
    <source>
        <strain evidence="10">DSM 14600</strain>
    </source>
</reference>
<dbReference type="STRING" id="626523.GCWU000342_00983"/>
<dbReference type="Proteomes" id="UP000003494">
    <property type="component" value="Unassembled WGS sequence"/>
</dbReference>
<keyword evidence="2 9" id="KW-0813">Transport</keyword>
<keyword evidence="11" id="KW-1185">Reference proteome</keyword>
<dbReference type="GO" id="GO:0008381">
    <property type="term" value="F:mechanosensitive monoatomic ion channel activity"/>
    <property type="evidence" value="ECO:0007669"/>
    <property type="project" value="UniProtKB-UniRule"/>
</dbReference>
<keyword evidence="8 9" id="KW-0407">Ion channel</keyword>
<protein>
    <recommendedName>
        <fullName evidence="9">Large-conductance mechanosensitive channel</fullName>
    </recommendedName>
</protein>
<accession>C4GAN2</accession>
<dbReference type="PANTHER" id="PTHR30266:SF2">
    <property type="entry name" value="LARGE-CONDUCTANCE MECHANOSENSITIVE CHANNEL"/>
    <property type="match status" value="1"/>
</dbReference>
<keyword evidence="6 9" id="KW-0406">Ion transport</keyword>
<evidence type="ECO:0000313" key="10">
    <source>
        <dbReference type="EMBL" id="EEP28175.1"/>
    </source>
</evidence>
<name>C4GAN2_9FIRM</name>
<dbReference type="eggNOG" id="COG1970">
    <property type="taxonomic scope" value="Bacteria"/>
</dbReference>
<evidence type="ECO:0000256" key="1">
    <source>
        <dbReference type="ARBA" id="ARBA00004141"/>
    </source>
</evidence>
<evidence type="ECO:0000256" key="2">
    <source>
        <dbReference type="ARBA" id="ARBA00022448"/>
    </source>
</evidence>
<dbReference type="HOGENOM" id="CLU_095787_2_3_9"/>
<keyword evidence="5 9" id="KW-1133">Transmembrane helix</keyword>
<keyword evidence="3 9" id="KW-1003">Cell membrane</keyword>
<dbReference type="AlphaFoldDB" id="C4GAN2"/>
<dbReference type="SUPFAM" id="SSF81330">
    <property type="entry name" value="Gated mechanosensitive channel"/>
    <property type="match status" value="1"/>
</dbReference>